<organism evidence="1 2">
    <name type="scientific">Entamoeba invadens IP1</name>
    <dbReference type="NCBI Taxonomy" id="370355"/>
    <lineage>
        <taxon>Eukaryota</taxon>
        <taxon>Amoebozoa</taxon>
        <taxon>Evosea</taxon>
        <taxon>Archamoebae</taxon>
        <taxon>Mastigamoebida</taxon>
        <taxon>Entamoebidae</taxon>
        <taxon>Entamoeba</taxon>
    </lineage>
</organism>
<dbReference type="InterPro" id="IPR013887">
    <property type="entry name" value="UPF0592"/>
</dbReference>
<evidence type="ECO:0000313" key="1">
    <source>
        <dbReference type="EMBL" id="ELP90887.1"/>
    </source>
</evidence>
<accession>A0A0A1U7Q9</accession>
<keyword evidence="2" id="KW-1185">Reference proteome</keyword>
<dbReference type="EMBL" id="KB206483">
    <property type="protein sequence ID" value="ELP90887.1"/>
    <property type="molecule type" value="Genomic_DNA"/>
</dbReference>
<dbReference type="PANTHER" id="PTHR35397:SF1">
    <property type="entry name" value="ARMADILLO-LIKE HELICAL DOMAIN-CONTAINING PROTEIN"/>
    <property type="match status" value="1"/>
</dbReference>
<dbReference type="Proteomes" id="UP000014680">
    <property type="component" value="Unassembled WGS sequence"/>
</dbReference>
<dbReference type="VEuPathDB" id="AmoebaDB:EIN_359800"/>
<dbReference type="OMA" id="CIRIEEK"/>
<protein>
    <submittedName>
        <fullName evidence="1">Uncharacterized protein</fullName>
    </submittedName>
</protein>
<dbReference type="PANTHER" id="PTHR35397">
    <property type="entry name" value="C2 DOMAIN-CONTAINING PROTEIN-RELATED"/>
    <property type="match status" value="1"/>
</dbReference>
<evidence type="ECO:0000313" key="2">
    <source>
        <dbReference type="Proteomes" id="UP000014680"/>
    </source>
</evidence>
<dbReference type="AlphaFoldDB" id="A0A0A1U7Q9"/>
<proteinExistence type="predicted"/>
<dbReference type="GeneID" id="14889918"/>
<dbReference type="RefSeq" id="XP_004257658.1">
    <property type="nucleotide sequence ID" value="XM_004257610.1"/>
</dbReference>
<name>A0A0A1U7Q9_ENTIV</name>
<sequence>MSHQPSVAAQKKSWNKNVVKVVKKMTKVYEEVRLEIVKGDVSPKSFTKLTQQLEKTTPVIDQSPYKSNEVIPDDVSQTLITLLDAIIDFLLKIEHEDSTHTQGIYVMLLKLIEFPNYQPYLYEDFPPPQISTSLSNVFCSYYNALLRTALLLISSMTAAPILNSVKEQKEKLKVKKLTTYQFVMKAPPLEEKMYQVTADVLAAVSLRIPQIAKEIFEAISSKPVNFCRSIYPISVWESFSKYCVATNRMCQKFQSGLSGVENKWTLHFSARLPFSFKYYIAYLNKVIAIVGTTSEQITAVHGYVQLVSFTTHLSHGKPSKLNSPEMFYTTIATLCLTQFPSTFKKVMEDKFARTNAYSIDSLSNFVVSSQKIFETFVERGVVLGDVVDTERIVKVLDAIMKSDSYYALSTAMSLLYELLGCLDKVQKKVIQQFIVNNFNFFAIHWYYQTRRFFFKVIFNRLTIAPAFRITGSLLENEVKKYEKYGDLTYETTLTEIIQLKIKFLRAALKGDKKLQPEDLPHKKYLKEAVDEIDEELKEFEKWKTTNTEQCPLQHLDLTLVTKLENSLI</sequence>
<reference evidence="1 2" key="1">
    <citation type="submission" date="2012-10" db="EMBL/GenBank/DDBJ databases">
        <authorList>
            <person name="Zafar N."/>
            <person name="Inman J."/>
            <person name="Hall N."/>
            <person name="Lorenzi H."/>
            <person name="Caler E."/>
        </authorList>
    </citation>
    <scope>NUCLEOTIDE SEQUENCE [LARGE SCALE GENOMIC DNA]</scope>
    <source>
        <strain evidence="1 2">IP1</strain>
    </source>
</reference>
<dbReference type="KEGG" id="eiv:EIN_359800"/>
<gene>
    <name evidence="1" type="ORF">EIN_359800</name>
</gene>
<dbReference type="Pfam" id="PF08578">
    <property type="entry name" value="DUF1765"/>
    <property type="match status" value="1"/>
</dbReference>
<dbReference type="OrthoDB" id="29522at2759"/>